<sequence length="266" mass="30329">MKYYGLIGFPLSHSFSKKYFAEKFKSENITDAVYDNYPLENIEGLQDLLDENPKLCGLNVTVPHKKNVLRFLDWVEHDARKAGAVNCIRVIKESPVMAAFSGEVGIKDHDFRLEGYNTDLYGFEMSLKPLLKRHHEKALILGDGGAAQAVKCTLENLEIPFTVVTRKPDGDNILFDDLKPHHIKNHKLIINTTPLGTYPNVDEFPPIPYGAITDDHLLYDLIYNPEETVFLRKGREQGAATKNGYEMLLLQAEKSWEIWNSEEKHP</sequence>
<dbReference type="Gene3D" id="3.40.50.720">
    <property type="entry name" value="NAD(P)-binding Rossmann-like Domain"/>
    <property type="match status" value="1"/>
</dbReference>
<evidence type="ECO:0000256" key="2">
    <source>
        <dbReference type="ARBA" id="ARBA00023002"/>
    </source>
</evidence>
<dbReference type="RefSeq" id="WP_100342777.1">
    <property type="nucleotide sequence ID" value="NZ_PGFJ01000002.1"/>
</dbReference>
<protein>
    <submittedName>
        <fullName evidence="5">Shikimate dehydrogenase</fullName>
    </submittedName>
</protein>
<dbReference type="GO" id="GO:0005829">
    <property type="term" value="C:cytosol"/>
    <property type="evidence" value="ECO:0007669"/>
    <property type="project" value="TreeGrafter"/>
</dbReference>
<dbReference type="SUPFAM" id="SSF53223">
    <property type="entry name" value="Aminoacid dehydrogenase-like, N-terminal domain"/>
    <property type="match status" value="1"/>
</dbReference>
<keyword evidence="2" id="KW-0560">Oxidoreductase</keyword>
<dbReference type="GO" id="GO:0019632">
    <property type="term" value="P:shikimate metabolic process"/>
    <property type="evidence" value="ECO:0007669"/>
    <property type="project" value="TreeGrafter"/>
</dbReference>
<feature type="domain" description="Shikimate dehydrogenase substrate binding N-terminal" evidence="4">
    <location>
        <begin position="6"/>
        <end position="88"/>
    </location>
</feature>
<comment type="caution">
    <text evidence="5">The sequence shown here is derived from an EMBL/GenBank/DDBJ whole genome shotgun (WGS) entry which is preliminary data.</text>
</comment>
<gene>
    <name evidence="5" type="ORF">CLV57_3654</name>
</gene>
<dbReference type="EMBL" id="PGFJ01000002">
    <property type="protein sequence ID" value="PJJ80503.1"/>
    <property type="molecule type" value="Genomic_DNA"/>
</dbReference>
<dbReference type="GO" id="GO:0009073">
    <property type="term" value="P:aromatic amino acid family biosynthetic process"/>
    <property type="evidence" value="ECO:0007669"/>
    <property type="project" value="UniProtKB-KW"/>
</dbReference>
<keyword evidence="6" id="KW-1185">Reference proteome</keyword>
<dbReference type="PANTHER" id="PTHR21089:SF1">
    <property type="entry name" value="BIFUNCTIONAL 3-DEHYDROQUINATE DEHYDRATASE_SHIKIMATE DEHYDROGENASE, CHLOROPLASTIC"/>
    <property type="match status" value="1"/>
</dbReference>
<name>A0A2H9VQ97_9SPHI</name>
<dbReference type="SUPFAM" id="SSF51735">
    <property type="entry name" value="NAD(P)-binding Rossmann-fold domains"/>
    <property type="match status" value="1"/>
</dbReference>
<organism evidence="5 6">
    <name type="scientific">Mucilaginibacter auburnensis</name>
    <dbReference type="NCBI Taxonomy" id="1457233"/>
    <lineage>
        <taxon>Bacteria</taxon>
        <taxon>Pseudomonadati</taxon>
        <taxon>Bacteroidota</taxon>
        <taxon>Sphingobacteriia</taxon>
        <taxon>Sphingobacteriales</taxon>
        <taxon>Sphingobacteriaceae</taxon>
        <taxon>Mucilaginibacter</taxon>
    </lineage>
</organism>
<dbReference type="InterPro" id="IPR036291">
    <property type="entry name" value="NAD(P)-bd_dom_sf"/>
</dbReference>
<dbReference type="AlphaFoldDB" id="A0A2H9VQ97"/>
<dbReference type="CDD" id="cd01065">
    <property type="entry name" value="NAD_bind_Shikimate_DH"/>
    <property type="match status" value="1"/>
</dbReference>
<dbReference type="Pfam" id="PF08501">
    <property type="entry name" value="Shikimate_dh_N"/>
    <property type="match status" value="1"/>
</dbReference>
<evidence type="ECO:0000256" key="3">
    <source>
        <dbReference type="ARBA" id="ARBA00023141"/>
    </source>
</evidence>
<dbReference type="Proteomes" id="UP000242687">
    <property type="component" value="Unassembled WGS sequence"/>
</dbReference>
<dbReference type="Gene3D" id="3.40.50.10860">
    <property type="entry name" value="Leucine Dehydrogenase, chain A, domain 1"/>
    <property type="match status" value="1"/>
</dbReference>
<evidence type="ECO:0000313" key="6">
    <source>
        <dbReference type="Proteomes" id="UP000242687"/>
    </source>
</evidence>
<dbReference type="InterPro" id="IPR022893">
    <property type="entry name" value="Shikimate_DH_fam"/>
</dbReference>
<dbReference type="OrthoDB" id="9792692at2"/>
<keyword evidence="3" id="KW-0057">Aromatic amino acid biosynthesis</keyword>
<dbReference type="PANTHER" id="PTHR21089">
    <property type="entry name" value="SHIKIMATE DEHYDROGENASE"/>
    <property type="match status" value="1"/>
</dbReference>
<proteinExistence type="predicted"/>
<evidence type="ECO:0000259" key="4">
    <source>
        <dbReference type="Pfam" id="PF08501"/>
    </source>
</evidence>
<dbReference type="InterPro" id="IPR013708">
    <property type="entry name" value="Shikimate_DH-bd_N"/>
</dbReference>
<evidence type="ECO:0000256" key="1">
    <source>
        <dbReference type="ARBA" id="ARBA00004871"/>
    </source>
</evidence>
<dbReference type="GO" id="GO:0004764">
    <property type="term" value="F:shikimate 3-dehydrogenase (NADP+) activity"/>
    <property type="evidence" value="ECO:0007669"/>
    <property type="project" value="InterPro"/>
</dbReference>
<keyword evidence="3" id="KW-0028">Amino-acid biosynthesis</keyword>
<dbReference type="GO" id="GO:0050661">
    <property type="term" value="F:NADP binding"/>
    <property type="evidence" value="ECO:0007669"/>
    <property type="project" value="TreeGrafter"/>
</dbReference>
<comment type="pathway">
    <text evidence="1">Metabolic intermediate biosynthesis; chorismate biosynthesis; chorismate from D-erythrose 4-phosphate and phosphoenolpyruvate: step 4/7.</text>
</comment>
<dbReference type="InterPro" id="IPR046346">
    <property type="entry name" value="Aminoacid_DH-like_N_sf"/>
</dbReference>
<evidence type="ECO:0000313" key="5">
    <source>
        <dbReference type="EMBL" id="PJJ80503.1"/>
    </source>
</evidence>
<dbReference type="GO" id="GO:0009423">
    <property type="term" value="P:chorismate biosynthetic process"/>
    <property type="evidence" value="ECO:0007669"/>
    <property type="project" value="TreeGrafter"/>
</dbReference>
<accession>A0A2H9VQ97</accession>
<reference evidence="5 6" key="1">
    <citation type="submission" date="2017-11" db="EMBL/GenBank/DDBJ databases">
        <title>Genomic Encyclopedia of Archaeal and Bacterial Type Strains, Phase II (KMG-II): From Individual Species to Whole Genera.</title>
        <authorList>
            <person name="Goeker M."/>
        </authorList>
    </citation>
    <scope>NUCLEOTIDE SEQUENCE [LARGE SCALE GENOMIC DNA]</scope>
    <source>
        <strain evidence="5 6">DSM 28175</strain>
    </source>
</reference>